<keyword evidence="1" id="KW-0732">Signal</keyword>
<dbReference type="RefSeq" id="WP_146520769.1">
    <property type="nucleotide sequence ID" value="NZ_CP151726.1"/>
</dbReference>
<name>A0A5C6ASD2_9BACT</name>
<evidence type="ECO:0000313" key="2">
    <source>
        <dbReference type="EMBL" id="TWU02438.1"/>
    </source>
</evidence>
<protein>
    <submittedName>
        <fullName evidence="2">Uncharacterized protein</fullName>
    </submittedName>
</protein>
<accession>A0A5C6ASD2</accession>
<proteinExistence type="predicted"/>
<evidence type="ECO:0000313" key="3">
    <source>
        <dbReference type="Proteomes" id="UP000320176"/>
    </source>
</evidence>
<comment type="caution">
    <text evidence="2">The sequence shown here is derived from an EMBL/GenBank/DDBJ whole genome shotgun (WGS) entry which is preliminary data.</text>
</comment>
<evidence type="ECO:0000256" key="1">
    <source>
        <dbReference type="SAM" id="SignalP"/>
    </source>
</evidence>
<sequence length="496" mass="53972" precursor="true">MRAITTALMSICLAASVGCSLTGNHACKTTADVAAPGSCQRGDCKATLQSCDLASHLHGCQSEFDCAWIRTGGLLRSPTTITLSGQQRMTLRHAILQSGGVNRDLVAGTSQIMQVSRPAVPVSSVDTSPSAVQASGSSELSDRETEAIASLDAMFSDEAEILKLFGNGSFLRYDRPAGSNLLAYLRSAIDLLVTLNKFNQLNLVETDEKTLESSDITVLLSTIEQVFQAYRENNEDFADNAIVVFQELKANFDDAETVSDQPVVNTQPTMVQTVTSPEPILIGLENSSDHAGIVYFHPDLIHSTSIGDIELQDGDFVFAVLARETSITSMLQFQHETKIPAVGMSKKFNAINPKENPQIEKALETHRRAIANEKLVASLENIAILSRTSSGTQRTENFYLPLPGVGSPEDDLSKDLGLLRPGDSLFFTFASRAPIVRDRILLPAAARLQQANRRRLERAQAVANTPTGGRYWQKAKANVSYYTRPLVQQVNGLIER</sequence>
<dbReference type="Proteomes" id="UP000320176">
    <property type="component" value="Unassembled WGS sequence"/>
</dbReference>
<feature type="signal peptide" evidence="1">
    <location>
        <begin position="1"/>
        <end position="25"/>
    </location>
</feature>
<organism evidence="2 3">
    <name type="scientific">Stieleria varia</name>
    <dbReference type="NCBI Taxonomy" id="2528005"/>
    <lineage>
        <taxon>Bacteria</taxon>
        <taxon>Pseudomonadati</taxon>
        <taxon>Planctomycetota</taxon>
        <taxon>Planctomycetia</taxon>
        <taxon>Pirellulales</taxon>
        <taxon>Pirellulaceae</taxon>
        <taxon>Stieleria</taxon>
    </lineage>
</organism>
<dbReference type="PROSITE" id="PS51257">
    <property type="entry name" value="PROKAR_LIPOPROTEIN"/>
    <property type="match status" value="1"/>
</dbReference>
<feature type="chain" id="PRO_5022996692" evidence="1">
    <location>
        <begin position="26"/>
        <end position="496"/>
    </location>
</feature>
<keyword evidence="3" id="KW-1185">Reference proteome</keyword>
<dbReference type="EMBL" id="SJPN01000004">
    <property type="protein sequence ID" value="TWU02438.1"/>
    <property type="molecule type" value="Genomic_DNA"/>
</dbReference>
<reference evidence="2 3" key="1">
    <citation type="submission" date="2019-02" db="EMBL/GenBank/DDBJ databases">
        <title>Deep-cultivation of Planctomycetes and their phenomic and genomic characterization uncovers novel biology.</title>
        <authorList>
            <person name="Wiegand S."/>
            <person name="Jogler M."/>
            <person name="Boedeker C."/>
            <person name="Pinto D."/>
            <person name="Vollmers J."/>
            <person name="Rivas-Marin E."/>
            <person name="Kohn T."/>
            <person name="Peeters S.H."/>
            <person name="Heuer A."/>
            <person name="Rast P."/>
            <person name="Oberbeckmann S."/>
            <person name="Bunk B."/>
            <person name="Jeske O."/>
            <person name="Meyerdierks A."/>
            <person name="Storesund J.E."/>
            <person name="Kallscheuer N."/>
            <person name="Luecker S."/>
            <person name="Lage O.M."/>
            <person name="Pohl T."/>
            <person name="Merkel B.J."/>
            <person name="Hornburger P."/>
            <person name="Mueller R.-W."/>
            <person name="Bruemmer F."/>
            <person name="Labrenz M."/>
            <person name="Spormann A.M."/>
            <person name="Op Den Camp H."/>
            <person name="Overmann J."/>
            <person name="Amann R."/>
            <person name="Jetten M.S.M."/>
            <person name="Mascher T."/>
            <person name="Medema M.H."/>
            <person name="Devos D.P."/>
            <person name="Kaster A.-K."/>
            <person name="Ovreas L."/>
            <person name="Rohde M."/>
            <person name="Galperin M.Y."/>
            <person name="Jogler C."/>
        </authorList>
    </citation>
    <scope>NUCLEOTIDE SEQUENCE [LARGE SCALE GENOMIC DNA]</scope>
    <source>
        <strain evidence="2 3">Pla52n</strain>
    </source>
</reference>
<dbReference type="AlphaFoldDB" id="A0A5C6ASD2"/>
<gene>
    <name evidence="2" type="ORF">Pla52n_34880</name>
</gene>